<dbReference type="InterPro" id="IPR023772">
    <property type="entry name" value="DNA-bd_HTH_TetR-type_CS"/>
</dbReference>
<protein>
    <submittedName>
        <fullName evidence="6">Transcriptional regulator, TetR family</fullName>
    </submittedName>
</protein>
<dbReference type="Proteomes" id="UP000253606">
    <property type="component" value="Chromosome"/>
</dbReference>
<dbReference type="SUPFAM" id="SSF48498">
    <property type="entry name" value="Tetracyclin repressor-like, C-terminal domain"/>
    <property type="match status" value="1"/>
</dbReference>
<dbReference type="PROSITE" id="PS50977">
    <property type="entry name" value="HTH_TETR_2"/>
    <property type="match status" value="1"/>
</dbReference>
<dbReference type="Gene3D" id="1.10.357.10">
    <property type="entry name" value="Tetracycline Repressor, domain 2"/>
    <property type="match status" value="1"/>
</dbReference>
<dbReference type="PANTHER" id="PTHR47506:SF1">
    <property type="entry name" value="HTH-TYPE TRANSCRIPTIONAL REGULATOR YJDC"/>
    <property type="match status" value="1"/>
</dbReference>
<evidence type="ECO:0000256" key="3">
    <source>
        <dbReference type="ARBA" id="ARBA00023163"/>
    </source>
</evidence>
<evidence type="ECO:0000256" key="1">
    <source>
        <dbReference type="ARBA" id="ARBA00023015"/>
    </source>
</evidence>
<dbReference type="Gene3D" id="1.10.10.60">
    <property type="entry name" value="Homeodomain-like"/>
    <property type="match status" value="1"/>
</dbReference>
<feature type="DNA-binding region" description="H-T-H motif" evidence="4">
    <location>
        <begin position="29"/>
        <end position="48"/>
    </location>
</feature>
<gene>
    <name evidence="6" type="ORF">ACPOL_3704</name>
</gene>
<keyword evidence="3" id="KW-0804">Transcription</keyword>
<keyword evidence="1" id="KW-0805">Transcription regulation</keyword>
<dbReference type="Pfam" id="PF00440">
    <property type="entry name" value="TetR_N"/>
    <property type="match status" value="1"/>
</dbReference>
<evidence type="ECO:0000256" key="2">
    <source>
        <dbReference type="ARBA" id="ARBA00023125"/>
    </source>
</evidence>
<dbReference type="RefSeq" id="WP_114208080.1">
    <property type="nucleotide sequence ID" value="NZ_CP030840.1"/>
</dbReference>
<dbReference type="EMBL" id="CP030840">
    <property type="protein sequence ID" value="AXC12985.1"/>
    <property type="molecule type" value="Genomic_DNA"/>
</dbReference>
<proteinExistence type="predicted"/>
<organism evidence="6 7">
    <name type="scientific">Acidisarcina polymorpha</name>
    <dbReference type="NCBI Taxonomy" id="2211140"/>
    <lineage>
        <taxon>Bacteria</taxon>
        <taxon>Pseudomonadati</taxon>
        <taxon>Acidobacteriota</taxon>
        <taxon>Terriglobia</taxon>
        <taxon>Terriglobales</taxon>
        <taxon>Acidobacteriaceae</taxon>
        <taxon>Acidisarcina</taxon>
    </lineage>
</organism>
<dbReference type="SUPFAM" id="SSF46689">
    <property type="entry name" value="Homeodomain-like"/>
    <property type="match status" value="1"/>
</dbReference>
<evidence type="ECO:0000259" key="5">
    <source>
        <dbReference type="PROSITE" id="PS50977"/>
    </source>
</evidence>
<dbReference type="InterPro" id="IPR036271">
    <property type="entry name" value="Tet_transcr_reg_TetR-rel_C_sf"/>
</dbReference>
<feature type="domain" description="HTH tetR-type" evidence="5">
    <location>
        <begin position="6"/>
        <end position="66"/>
    </location>
</feature>
<dbReference type="KEGG" id="abas:ACPOL_3704"/>
<reference evidence="6 7" key="1">
    <citation type="journal article" date="2018" name="Front. Microbiol.">
        <title>Hydrolytic Capabilities as a Key to Environmental Success: Chitinolytic and Cellulolytic Acidobacteria From Acidic Sub-arctic Soils and Boreal Peatlands.</title>
        <authorList>
            <person name="Belova S.E."/>
            <person name="Ravin N.V."/>
            <person name="Pankratov T.A."/>
            <person name="Rakitin A.L."/>
            <person name="Ivanova A.A."/>
            <person name="Beletsky A.V."/>
            <person name="Mardanov A.V."/>
            <person name="Sinninghe Damste J.S."/>
            <person name="Dedysh S.N."/>
        </authorList>
    </citation>
    <scope>NUCLEOTIDE SEQUENCE [LARGE SCALE GENOMIC DNA]</scope>
    <source>
        <strain evidence="6 7">SBC82</strain>
    </source>
</reference>
<dbReference type="InterPro" id="IPR001647">
    <property type="entry name" value="HTH_TetR"/>
</dbReference>
<sequence>MGRPREFDIDTAIKTATELFWRKGYEGTSLSDLTGAMRITAPSFYFAFGNKEKLFRVVIERYYEKQLELLESALREPTVRGVAEKFLYGYADVLTGPSHAPGCLALNSSLPSAEDDTVRAWLAKLRGELIVRLRKRIAKARGTTDLPVNADPDVLARYIAVIAWGLAVEAQSGAKRKDLYSAIAAGLAAWPAAAVPAPERRLLPTTRKSASAHRRQ</sequence>
<keyword evidence="2 4" id="KW-0238">DNA-binding</keyword>
<dbReference type="AlphaFoldDB" id="A0A2Z5G2X3"/>
<evidence type="ECO:0000313" key="7">
    <source>
        <dbReference type="Proteomes" id="UP000253606"/>
    </source>
</evidence>
<dbReference type="PROSITE" id="PS01081">
    <property type="entry name" value="HTH_TETR_1"/>
    <property type="match status" value="1"/>
</dbReference>
<dbReference type="OrthoDB" id="118608at2"/>
<evidence type="ECO:0000313" key="6">
    <source>
        <dbReference type="EMBL" id="AXC12985.1"/>
    </source>
</evidence>
<keyword evidence="7" id="KW-1185">Reference proteome</keyword>
<accession>A0A2Z5G2X3</accession>
<evidence type="ECO:0000256" key="4">
    <source>
        <dbReference type="PROSITE-ProRule" id="PRU00335"/>
    </source>
</evidence>
<dbReference type="GO" id="GO:0003677">
    <property type="term" value="F:DNA binding"/>
    <property type="evidence" value="ECO:0007669"/>
    <property type="project" value="UniProtKB-UniRule"/>
</dbReference>
<dbReference type="InterPro" id="IPR009057">
    <property type="entry name" value="Homeodomain-like_sf"/>
</dbReference>
<dbReference type="PANTHER" id="PTHR47506">
    <property type="entry name" value="TRANSCRIPTIONAL REGULATORY PROTEIN"/>
    <property type="match status" value="1"/>
</dbReference>
<name>A0A2Z5G2X3_9BACT</name>